<sequence>MTTATLTTRPATPDDAAAMADIYNEGIVDRIATFETNPRSAADLAGWFDGKHPIVAVVDQDGKVVGYAATFSYADRCCYAGIAEFSVYVRRSHRGQGVGALAMNALIAEATKVGFWKLLSRVFVENKASLGLMRSLGFREVGVHEKHGKLDGVWRDVAAVERVIDVNLG</sequence>
<dbReference type="AlphaFoldDB" id="A0A2T9JXX7"/>
<evidence type="ECO:0000313" key="4">
    <source>
        <dbReference type="EMBL" id="PVM88572.1"/>
    </source>
</evidence>
<evidence type="ECO:0000256" key="2">
    <source>
        <dbReference type="ARBA" id="ARBA00023315"/>
    </source>
</evidence>
<dbReference type="PROSITE" id="PS51186">
    <property type="entry name" value="GNAT"/>
    <property type="match status" value="1"/>
</dbReference>
<accession>A0A2T9JXX7</accession>
<dbReference type="EMBL" id="QDKQ01000046">
    <property type="protein sequence ID" value="PVM88572.1"/>
    <property type="molecule type" value="Genomic_DNA"/>
</dbReference>
<evidence type="ECO:0000313" key="5">
    <source>
        <dbReference type="Proteomes" id="UP000245073"/>
    </source>
</evidence>
<comment type="caution">
    <text evidence="4">The sequence shown here is derived from an EMBL/GenBank/DDBJ whole genome shotgun (WGS) entry which is preliminary data.</text>
</comment>
<name>A0A2T9JXX7_9CAUL</name>
<keyword evidence="2" id="KW-0012">Acyltransferase</keyword>
<dbReference type="InterPro" id="IPR016181">
    <property type="entry name" value="Acyl_CoA_acyltransferase"/>
</dbReference>
<dbReference type="PANTHER" id="PTHR43072:SF23">
    <property type="entry name" value="UPF0039 PROTEIN C11D3.02C"/>
    <property type="match status" value="1"/>
</dbReference>
<evidence type="ECO:0000256" key="1">
    <source>
        <dbReference type="ARBA" id="ARBA00022679"/>
    </source>
</evidence>
<dbReference type="NCBIfam" id="NF040503">
    <property type="entry name" value="resist_ArsN1a"/>
    <property type="match status" value="1"/>
</dbReference>
<proteinExistence type="predicted"/>
<dbReference type="Pfam" id="PF00583">
    <property type="entry name" value="Acetyltransf_1"/>
    <property type="match status" value="1"/>
</dbReference>
<dbReference type="PANTHER" id="PTHR43072">
    <property type="entry name" value="N-ACETYLTRANSFERASE"/>
    <property type="match status" value="1"/>
</dbReference>
<dbReference type="GO" id="GO:0016747">
    <property type="term" value="F:acyltransferase activity, transferring groups other than amino-acyl groups"/>
    <property type="evidence" value="ECO:0007669"/>
    <property type="project" value="InterPro"/>
</dbReference>
<gene>
    <name evidence="4" type="ORF">DDF67_12965</name>
</gene>
<keyword evidence="5" id="KW-1185">Reference proteome</keyword>
<protein>
    <submittedName>
        <fullName evidence="4">GNAT family N-acetyltransferase</fullName>
    </submittedName>
</protein>
<evidence type="ECO:0000259" key="3">
    <source>
        <dbReference type="PROSITE" id="PS51186"/>
    </source>
</evidence>
<dbReference type="Proteomes" id="UP000245073">
    <property type="component" value="Unassembled WGS sequence"/>
</dbReference>
<dbReference type="OrthoDB" id="5459937at2"/>
<dbReference type="Gene3D" id="3.40.630.30">
    <property type="match status" value="1"/>
</dbReference>
<dbReference type="RefSeq" id="WP_109101304.1">
    <property type="nucleotide sequence ID" value="NZ_QDKQ01000046.1"/>
</dbReference>
<keyword evidence="1 4" id="KW-0808">Transferase</keyword>
<dbReference type="SUPFAM" id="SSF55729">
    <property type="entry name" value="Acyl-CoA N-acyltransferases (Nat)"/>
    <property type="match status" value="1"/>
</dbReference>
<dbReference type="InterPro" id="IPR000182">
    <property type="entry name" value="GNAT_dom"/>
</dbReference>
<dbReference type="CDD" id="cd04301">
    <property type="entry name" value="NAT_SF"/>
    <property type="match status" value="1"/>
</dbReference>
<feature type="domain" description="N-acetyltransferase" evidence="3">
    <location>
        <begin position="6"/>
        <end position="167"/>
    </location>
</feature>
<reference evidence="4 5" key="1">
    <citation type="submission" date="2018-04" db="EMBL/GenBank/DDBJ databases">
        <title>The genome sequence of Caulobacter sp. 744.</title>
        <authorList>
            <person name="Gao J."/>
            <person name="Sun J."/>
        </authorList>
    </citation>
    <scope>NUCLEOTIDE SEQUENCE [LARGE SCALE GENOMIC DNA]</scope>
    <source>
        <strain evidence="4 5">774</strain>
    </source>
</reference>
<organism evidence="4 5">
    <name type="scientific">Caulobacter endophyticus</name>
    <dbReference type="NCBI Taxonomy" id="2172652"/>
    <lineage>
        <taxon>Bacteria</taxon>
        <taxon>Pseudomonadati</taxon>
        <taxon>Pseudomonadota</taxon>
        <taxon>Alphaproteobacteria</taxon>
        <taxon>Caulobacterales</taxon>
        <taxon>Caulobacteraceae</taxon>
        <taxon>Caulobacter</taxon>
    </lineage>
</organism>